<keyword evidence="6" id="KW-1185">Reference proteome</keyword>
<dbReference type="InterPro" id="IPR006179">
    <property type="entry name" value="5_nucleotidase/apyrase"/>
</dbReference>
<dbReference type="PANTHER" id="PTHR11575">
    <property type="entry name" value="5'-NUCLEOTIDASE-RELATED"/>
    <property type="match status" value="1"/>
</dbReference>
<dbReference type="PRINTS" id="PR01607">
    <property type="entry name" value="APYRASEFAMLY"/>
</dbReference>
<dbReference type="GO" id="GO:0030288">
    <property type="term" value="C:outer membrane-bounded periplasmic space"/>
    <property type="evidence" value="ECO:0007669"/>
    <property type="project" value="TreeGrafter"/>
</dbReference>
<dbReference type="RefSeq" id="WP_107272584.1">
    <property type="nucleotide sequence ID" value="NZ_PYMA01000024.1"/>
</dbReference>
<evidence type="ECO:0000313" key="5">
    <source>
        <dbReference type="EMBL" id="PSW11371.1"/>
    </source>
</evidence>
<dbReference type="PANTHER" id="PTHR11575:SF6">
    <property type="entry name" value="2',3'-CYCLIC-NUCLEOTIDE 2'-PHOSPHODIESTERASE_3'-NUCLEOTIDASE"/>
    <property type="match status" value="1"/>
</dbReference>
<dbReference type="SUPFAM" id="SSF55816">
    <property type="entry name" value="5'-nucleotidase (syn. UDP-sugar hydrolase), C-terminal domain"/>
    <property type="match status" value="1"/>
</dbReference>
<dbReference type="Pfam" id="PF00149">
    <property type="entry name" value="Metallophos"/>
    <property type="match status" value="1"/>
</dbReference>
<dbReference type="SUPFAM" id="SSF56300">
    <property type="entry name" value="Metallo-dependent phosphatases"/>
    <property type="match status" value="1"/>
</dbReference>
<dbReference type="GO" id="GO:0016787">
    <property type="term" value="F:hydrolase activity"/>
    <property type="evidence" value="ECO:0007669"/>
    <property type="project" value="UniProtKB-KW"/>
</dbReference>
<name>A0A2T3NBQ0_9GAMM</name>
<dbReference type="EMBL" id="PYMA01000024">
    <property type="protein sequence ID" value="PSW11371.1"/>
    <property type="molecule type" value="Genomic_DNA"/>
</dbReference>
<feature type="domain" description="5'-Nucleotidase C-terminal" evidence="4">
    <location>
        <begin position="397"/>
        <end position="531"/>
    </location>
</feature>
<protein>
    <submittedName>
        <fullName evidence="5">Bifunctional 2',3'-cyclic-nucleotide 2'-phosphodiesterase/3'-nucleotidase</fullName>
    </submittedName>
</protein>
<dbReference type="Gene3D" id="3.60.21.10">
    <property type="match status" value="1"/>
</dbReference>
<dbReference type="GO" id="GO:0000166">
    <property type="term" value="F:nucleotide binding"/>
    <property type="evidence" value="ECO:0007669"/>
    <property type="project" value="UniProtKB-KW"/>
</dbReference>
<comment type="similarity">
    <text evidence="2">Belongs to the 5'-nucleotidase family.</text>
</comment>
<evidence type="ECO:0000259" key="3">
    <source>
        <dbReference type="Pfam" id="PF00149"/>
    </source>
</evidence>
<dbReference type="InterPro" id="IPR008334">
    <property type="entry name" value="5'-Nucleotdase_C"/>
</dbReference>
<keyword evidence="2" id="KW-0378">Hydrolase</keyword>
<dbReference type="AlphaFoldDB" id="A0A2T3NBQ0"/>
<feature type="chain" id="PRO_5015370806" evidence="2">
    <location>
        <begin position="22"/>
        <end position="622"/>
    </location>
</feature>
<evidence type="ECO:0000259" key="4">
    <source>
        <dbReference type="Pfam" id="PF02872"/>
    </source>
</evidence>
<accession>A0A2T3NBQ0</accession>
<reference evidence="5 6" key="1">
    <citation type="submission" date="2018-01" db="EMBL/GenBank/DDBJ databases">
        <title>Whole genome sequencing of Histamine producing bacteria.</title>
        <authorList>
            <person name="Butler K."/>
        </authorList>
    </citation>
    <scope>NUCLEOTIDE SEQUENCE [LARGE SCALE GENOMIC DNA]</scope>
    <source>
        <strain evidence="5 6">DSM 100436</strain>
    </source>
</reference>
<dbReference type="Pfam" id="PF02872">
    <property type="entry name" value="5_nucleotid_C"/>
    <property type="match status" value="1"/>
</dbReference>
<proteinExistence type="inferred from homology"/>
<dbReference type="InterPro" id="IPR036907">
    <property type="entry name" value="5'-Nucleotdase_C_sf"/>
</dbReference>
<keyword evidence="2" id="KW-0547">Nucleotide-binding</keyword>
<feature type="signal peptide" evidence="2">
    <location>
        <begin position="1"/>
        <end position="21"/>
    </location>
</feature>
<dbReference type="GO" id="GO:0009166">
    <property type="term" value="P:nucleotide catabolic process"/>
    <property type="evidence" value="ECO:0007669"/>
    <property type="project" value="InterPro"/>
</dbReference>
<gene>
    <name evidence="5" type="ORF">C9I98_24285</name>
</gene>
<dbReference type="InterPro" id="IPR004843">
    <property type="entry name" value="Calcineurin-like_PHP"/>
</dbReference>
<evidence type="ECO:0000256" key="2">
    <source>
        <dbReference type="RuleBase" id="RU362119"/>
    </source>
</evidence>
<organism evidence="5 6">
    <name type="scientific">Photobacterium sanctipauli</name>
    <dbReference type="NCBI Taxonomy" id="1342794"/>
    <lineage>
        <taxon>Bacteria</taxon>
        <taxon>Pseudomonadati</taxon>
        <taxon>Pseudomonadota</taxon>
        <taxon>Gammaproteobacteria</taxon>
        <taxon>Vibrionales</taxon>
        <taxon>Vibrionaceae</taxon>
        <taxon>Photobacterium</taxon>
    </lineage>
</organism>
<dbReference type="InterPro" id="IPR029052">
    <property type="entry name" value="Metallo-depent_PP-like"/>
</dbReference>
<evidence type="ECO:0000256" key="1">
    <source>
        <dbReference type="ARBA" id="ARBA00022729"/>
    </source>
</evidence>
<feature type="domain" description="Calcineurin-like phosphoesterase" evidence="3">
    <location>
        <begin position="26"/>
        <end position="263"/>
    </location>
</feature>
<keyword evidence="1 2" id="KW-0732">Signal</keyword>
<sequence>MKTTFISALTLGLAISPIAHSEEVQLRFIGTSDLHSYISQFDYYNNQNSQKYGLVGLVAEIEHYRNEVKNSFLADTGDLLVGNPLGDYLARVNPESYARQSPIICAMNALEFDVAVPGNHDFDYGLDYLQLSYSSGNFPYFASNVYREDGKAPYFEPYLIVPREVVSEQGTKHTLNIGYIGLVPPQTMQLNRQHLEGKVTIADQLADAKKWAAEAKKAGADIVVALAHSGLNDDEYTDGMEDMVWHLAGVDNVDAILFGHSHNTYPHQRYADLKDVDIEKGLIQGTPAAQPGKWGDHIGVVDVTLTQQDGQWQMSDGRAFVVSANEIEETDEQKAPLEACINKQHNEVIEAFGKTVGQVNQGLSNDFNLLGNDTVYQVVSESQKHYLAPYIKPTDKVLSATAPAIHRKDPAYFLDIDKGDVNKRDIASLVYSSTLAALEITGAEVKEWLEMSAAMYAEPTAAGNEIVKPDSLTFLYYTIDGIDYDINLTKPSTYNQFGNKIADGEGRIENITYQGQPVKADDTFVIIASSYAPFFAREMKLGREFIDIDSPNSRDVLQAYLAQPEQNITVRDNWHLVGEKGKTYRFEAKNDPQKLADFAEGSELNIEHSGSQDKSNVYQIRF</sequence>
<comment type="caution">
    <text evidence="5">The sequence shown here is derived from an EMBL/GenBank/DDBJ whole genome shotgun (WGS) entry which is preliminary data.</text>
</comment>
<dbReference type="Gene3D" id="3.90.780.10">
    <property type="entry name" value="5'-Nucleotidase, C-terminal domain"/>
    <property type="match status" value="1"/>
</dbReference>
<dbReference type="NCBIfam" id="NF006938">
    <property type="entry name" value="PRK09420.1"/>
    <property type="match status" value="1"/>
</dbReference>
<evidence type="ECO:0000313" key="6">
    <source>
        <dbReference type="Proteomes" id="UP000241771"/>
    </source>
</evidence>
<dbReference type="Proteomes" id="UP000241771">
    <property type="component" value="Unassembled WGS sequence"/>
</dbReference>